<dbReference type="PANTHER" id="PTHR43745">
    <property type="entry name" value="NITROREDUCTASE MJ1384-RELATED"/>
    <property type="match status" value="1"/>
</dbReference>
<dbReference type="InterPro" id="IPR052544">
    <property type="entry name" value="Bacteriocin_Proc_Enz"/>
</dbReference>
<dbReference type="CDD" id="cd02142">
    <property type="entry name" value="McbC_SagB-like_oxidoreductase"/>
    <property type="match status" value="1"/>
</dbReference>
<dbReference type="InterPro" id="IPR029479">
    <property type="entry name" value="Nitroreductase"/>
</dbReference>
<gene>
    <name evidence="2" type="ORF">XJ44_05190</name>
</gene>
<dbReference type="InterPro" id="IPR000415">
    <property type="entry name" value="Nitroreductase-like"/>
</dbReference>
<dbReference type="Gene3D" id="3.40.109.10">
    <property type="entry name" value="NADH Oxidase"/>
    <property type="match status" value="1"/>
</dbReference>
<dbReference type="Proteomes" id="UP000242616">
    <property type="component" value="Unassembled WGS sequence"/>
</dbReference>
<sequence>MKNREFLKSNWMAIKDTDREKGIEKPDVERDCGNLIALPSFNMGRKPFYQVVKERLSIRKYSKEPLTLEELSFLLWATQGVRKYIEKKKVIFRTVPSAGSTHPFDTYLIVFNIDKVEKGIYRYSGLNHGLCEIKKDSFETDVIEATLGQRFVGESAVVFVWVAVPYRTEWKYKEESYKTIAIDAGHVCQNLYLAATAIDCGTCAVAAYDQDKMDKLVGVDGEDEFVIYLAPVGKI</sequence>
<dbReference type="PANTHER" id="PTHR43745:SF2">
    <property type="entry name" value="NITROREDUCTASE MJ1384-RELATED"/>
    <property type="match status" value="1"/>
</dbReference>
<evidence type="ECO:0000313" key="2">
    <source>
        <dbReference type="EMBL" id="ONN27180.1"/>
    </source>
</evidence>
<dbReference type="NCBIfam" id="TIGR03605">
    <property type="entry name" value="antibiot_sagB"/>
    <property type="match status" value="1"/>
</dbReference>
<name>A0ABX3IH76_9BACT</name>
<reference evidence="2 3" key="1">
    <citation type="submission" date="2015-06" db="EMBL/GenBank/DDBJ databases">
        <title>Genome sequencing of Thermotogales isolates from hydrothermal vents.</title>
        <authorList>
            <person name="Haverkamp T.H."/>
            <person name="Kublanov I.V."/>
            <person name="Nesbo C.L."/>
        </authorList>
    </citation>
    <scope>NUCLEOTIDE SEQUENCE [LARGE SCALE GENOMIC DNA]</scope>
    <source>
        <strain evidence="3">ik275mar</strain>
    </source>
</reference>
<feature type="domain" description="Nitroreductase" evidence="1">
    <location>
        <begin position="52"/>
        <end position="234"/>
    </location>
</feature>
<evidence type="ECO:0000313" key="3">
    <source>
        <dbReference type="Proteomes" id="UP000242616"/>
    </source>
</evidence>
<accession>A0ABX3IH76</accession>
<dbReference type="SUPFAM" id="SSF55469">
    <property type="entry name" value="FMN-dependent nitroreductase-like"/>
    <property type="match status" value="1"/>
</dbReference>
<keyword evidence="3" id="KW-1185">Reference proteome</keyword>
<organism evidence="2 3">
    <name type="scientific">Thermosipho affectus</name>
    <dbReference type="NCBI Taxonomy" id="660294"/>
    <lineage>
        <taxon>Bacteria</taxon>
        <taxon>Thermotogati</taxon>
        <taxon>Thermotogota</taxon>
        <taxon>Thermotogae</taxon>
        <taxon>Thermotogales</taxon>
        <taxon>Fervidobacteriaceae</taxon>
        <taxon>Thermosipho</taxon>
    </lineage>
</organism>
<comment type="caution">
    <text evidence="2">The sequence shown here is derived from an EMBL/GenBank/DDBJ whole genome shotgun (WGS) entry which is preliminary data.</text>
</comment>
<dbReference type="EMBL" id="LBFC01000018">
    <property type="protein sequence ID" value="ONN27180.1"/>
    <property type="molecule type" value="Genomic_DNA"/>
</dbReference>
<dbReference type="Pfam" id="PF00881">
    <property type="entry name" value="Nitroreductase"/>
    <property type="match status" value="1"/>
</dbReference>
<proteinExistence type="predicted"/>
<dbReference type="RefSeq" id="WP_077198304.1">
    <property type="nucleotide sequence ID" value="NZ_LBFC01000018.1"/>
</dbReference>
<evidence type="ECO:0000259" key="1">
    <source>
        <dbReference type="Pfam" id="PF00881"/>
    </source>
</evidence>
<dbReference type="InterPro" id="IPR020051">
    <property type="entry name" value="SagB-type_dehydrogenase"/>
</dbReference>
<protein>
    <submittedName>
        <fullName evidence="2">Nitroreductase</fullName>
    </submittedName>
</protein>